<keyword evidence="11" id="KW-0472">Membrane</keyword>
<evidence type="ECO:0000256" key="4">
    <source>
        <dbReference type="ARBA" id="ARBA00012967"/>
    </source>
</evidence>
<evidence type="ECO:0000313" key="14">
    <source>
        <dbReference type="EMBL" id="OOG28671.1"/>
    </source>
</evidence>
<feature type="binding site" evidence="8">
    <location>
        <position position="229"/>
    </location>
    <ligand>
        <name>substrate</name>
    </ligand>
</feature>
<dbReference type="EC" id="1.1.1.27" evidence="4 8"/>
<feature type="binding site" evidence="8">
    <location>
        <position position="153"/>
    </location>
    <ligand>
        <name>beta-D-fructose 1,6-bisphosphate</name>
        <dbReference type="ChEBI" id="CHEBI:32966"/>
        <note>allosteric activator</note>
    </ligand>
</feature>
<comment type="catalytic activity">
    <reaction evidence="7 8">
        <text>(S)-lactate + NAD(+) = pyruvate + NADH + H(+)</text>
        <dbReference type="Rhea" id="RHEA:23444"/>
        <dbReference type="ChEBI" id="CHEBI:15361"/>
        <dbReference type="ChEBI" id="CHEBI:15378"/>
        <dbReference type="ChEBI" id="CHEBI:16651"/>
        <dbReference type="ChEBI" id="CHEBI:57540"/>
        <dbReference type="ChEBI" id="CHEBI:57945"/>
        <dbReference type="EC" id="1.1.1.27"/>
    </reaction>
</comment>
<dbReference type="GO" id="GO:0006089">
    <property type="term" value="P:lactate metabolic process"/>
    <property type="evidence" value="ECO:0007669"/>
    <property type="project" value="TreeGrafter"/>
</dbReference>
<dbReference type="Pfam" id="PF02866">
    <property type="entry name" value="Ldh_1_C"/>
    <property type="match status" value="1"/>
</dbReference>
<evidence type="ECO:0000256" key="5">
    <source>
        <dbReference type="ARBA" id="ARBA00023002"/>
    </source>
</evidence>
<dbReference type="PIRSF" id="PIRSF000102">
    <property type="entry name" value="Lac_mal_DH"/>
    <property type="match status" value="1"/>
</dbReference>
<feature type="binding site" evidence="8">
    <location>
        <position position="82"/>
    </location>
    <ligand>
        <name>substrate</name>
    </ligand>
</feature>
<dbReference type="Proteomes" id="UP000189462">
    <property type="component" value="Unassembled WGS sequence"/>
</dbReference>
<feature type="binding site" evidence="8">
    <location>
        <position position="143"/>
    </location>
    <ligand>
        <name>NAD(+)</name>
        <dbReference type="ChEBI" id="CHEBI:57540"/>
    </ligand>
</feature>
<feature type="binding site" evidence="8">
    <location>
        <begin position="79"/>
        <end position="80"/>
    </location>
    <ligand>
        <name>NAD(+)</name>
        <dbReference type="ChEBI" id="CHEBI:57540"/>
    </ligand>
</feature>
<dbReference type="InterPro" id="IPR001236">
    <property type="entry name" value="Lactate/malate_DH_N"/>
</dbReference>
<dbReference type="GO" id="GO:0006096">
    <property type="term" value="P:glycolytic process"/>
    <property type="evidence" value="ECO:0007669"/>
    <property type="project" value="UniProtKB-UniRule"/>
</dbReference>
<keyword evidence="11" id="KW-0812">Transmembrane</keyword>
<dbReference type="InterPro" id="IPR018177">
    <property type="entry name" value="L-lactate_DH_AS"/>
</dbReference>
<dbReference type="InterPro" id="IPR011304">
    <property type="entry name" value="L-lactate_DH"/>
</dbReference>
<dbReference type="UniPathway" id="UPA00554">
    <property type="reaction ID" value="UER00611"/>
</dbReference>
<dbReference type="OrthoDB" id="9802969at2"/>
<dbReference type="Pfam" id="PF00056">
    <property type="entry name" value="Ldh_1_N"/>
    <property type="match status" value="1"/>
</dbReference>
<feature type="binding site" evidence="8">
    <location>
        <position position="65"/>
    </location>
    <ligand>
        <name>NAD(+)</name>
        <dbReference type="ChEBI" id="CHEBI:57540"/>
    </ligand>
</feature>
<comment type="function">
    <text evidence="8">Catalyzes the conversion of lactate to pyruvate.</text>
</comment>
<name>A0A1V3NUH0_9GAMM</name>
<keyword evidence="5 8" id="KW-0560">Oxidoreductase</keyword>
<dbReference type="NCBIfam" id="TIGR01771">
    <property type="entry name" value="L-LDH-NAD"/>
    <property type="match status" value="1"/>
</dbReference>
<feature type="binding site" evidence="8">
    <location>
        <position position="88"/>
    </location>
    <ligand>
        <name>substrate</name>
    </ligand>
</feature>
<feature type="domain" description="Lactate/malate dehydrogenase C-terminal" evidence="13">
    <location>
        <begin position="145"/>
        <end position="307"/>
    </location>
</feature>
<comment type="pathway">
    <text evidence="2 8">Fermentation; pyruvate fermentation to lactate; (S)-lactate from pyruvate: step 1/1.</text>
</comment>
<feature type="binding site" evidence="8">
    <location>
        <position position="14"/>
    </location>
    <ligand>
        <name>NAD(+)</name>
        <dbReference type="ChEBI" id="CHEBI:57540"/>
    </ligand>
</feature>
<comment type="caution">
    <text evidence="8">Lacks conserved residue(s) required for the propagation of feature annotation.</text>
</comment>
<keyword evidence="8" id="KW-0021">Allosteric enzyme</keyword>
<dbReference type="Gene3D" id="3.40.50.720">
    <property type="entry name" value="NAD(P)-binding Rossmann-like Domain"/>
    <property type="match status" value="1"/>
</dbReference>
<dbReference type="InterPro" id="IPR022383">
    <property type="entry name" value="Lactate/malate_DH_C"/>
</dbReference>
<gene>
    <name evidence="8" type="primary">ldh</name>
    <name evidence="14" type="ORF">B1C78_01130</name>
</gene>
<comment type="subunit">
    <text evidence="8">Homotetramer.</text>
</comment>
<evidence type="ECO:0000256" key="9">
    <source>
        <dbReference type="PIRSR" id="PIRSR000102-1"/>
    </source>
</evidence>
<organism evidence="14 15">
    <name type="scientific">Thioalkalivibrio denitrificans</name>
    <dbReference type="NCBI Taxonomy" id="108003"/>
    <lineage>
        <taxon>Bacteria</taxon>
        <taxon>Pseudomonadati</taxon>
        <taxon>Pseudomonadota</taxon>
        <taxon>Gammaproteobacteria</taxon>
        <taxon>Chromatiales</taxon>
        <taxon>Ectothiorhodospiraceae</taxon>
        <taxon>Thioalkalivibrio</taxon>
    </lineage>
</organism>
<dbReference type="Gene3D" id="3.90.110.10">
    <property type="entry name" value="Lactate dehydrogenase/glycoside hydrolase, family 4, C-terminal"/>
    <property type="match status" value="1"/>
</dbReference>
<dbReference type="RefSeq" id="WP_077277304.1">
    <property type="nucleotide sequence ID" value="NZ_MVBK01000005.1"/>
</dbReference>
<evidence type="ECO:0000259" key="13">
    <source>
        <dbReference type="Pfam" id="PF02866"/>
    </source>
</evidence>
<dbReference type="InterPro" id="IPR001557">
    <property type="entry name" value="L-lactate/malate_DH"/>
</dbReference>
<dbReference type="GO" id="GO:0004459">
    <property type="term" value="F:L-lactate dehydrogenase (NAD+) activity"/>
    <property type="evidence" value="ECO:0007669"/>
    <property type="project" value="UniProtKB-UniRule"/>
</dbReference>
<evidence type="ECO:0000256" key="1">
    <source>
        <dbReference type="ARBA" id="ARBA00003966"/>
    </source>
</evidence>
<reference evidence="14 15" key="1">
    <citation type="submission" date="2017-02" db="EMBL/GenBank/DDBJ databases">
        <title>Genomic diversity within the haloalkaliphilic genus Thioalkalivibrio.</title>
        <authorList>
            <person name="Ahn A.-C."/>
            <person name="Meier-Kolthoff J."/>
            <person name="Overmars L."/>
            <person name="Richter M."/>
            <person name="Woyke T."/>
            <person name="Sorokin D.Y."/>
            <person name="Muyzer G."/>
        </authorList>
    </citation>
    <scope>NUCLEOTIDE SEQUENCE [LARGE SCALE GENOMIC DNA]</scope>
    <source>
        <strain evidence="14 15">ALJD</strain>
    </source>
</reference>
<dbReference type="EMBL" id="MVBK01000005">
    <property type="protein sequence ID" value="OOG28671.1"/>
    <property type="molecule type" value="Genomic_DNA"/>
</dbReference>
<keyword evidence="11" id="KW-1133">Transmembrane helix</keyword>
<evidence type="ECO:0000256" key="2">
    <source>
        <dbReference type="ARBA" id="ARBA00004843"/>
    </source>
</evidence>
<dbReference type="PROSITE" id="PS00064">
    <property type="entry name" value="L_LDH"/>
    <property type="match status" value="1"/>
</dbReference>
<accession>A0A1V3NUH0</accession>
<dbReference type="AlphaFoldDB" id="A0A1V3NUH0"/>
<comment type="activity regulation">
    <text evidence="8">Allosterically activated by fructose 1,6-bisphosphate (FBP).</text>
</comment>
<keyword evidence="8" id="KW-0963">Cytoplasm</keyword>
<evidence type="ECO:0000256" key="8">
    <source>
        <dbReference type="HAMAP-Rule" id="MF_00488"/>
    </source>
</evidence>
<feature type="transmembrane region" description="Helical" evidence="11">
    <location>
        <begin position="6"/>
        <end position="23"/>
    </location>
</feature>
<feature type="binding site" evidence="8 10">
    <location>
        <position position="35"/>
    </location>
    <ligand>
        <name>NAD(+)</name>
        <dbReference type="ChEBI" id="CHEBI:57540"/>
    </ligand>
</feature>
<evidence type="ECO:0000256" key="6">
    <source>
        <dbReference type="ARBA" id="ARBA00023027"/>
    </source>
</evidence>
<feature type="binding site" evidence="8">
    <location>
        <position position="168"/>
    </location>
    <ligand>
        <name>beta-D-fructose 1,6-bisphosphate</name>
        <dbReference type="ChEBI" id="CHEBI:32966"/>
        <note>allosteric activator</note>
    </ligand>
</feature>
<dbReference type="InterPro" id="IPR015955">
    <property type="entry name" value="Lactate_DH/Glyco_Ohase_4_C"/>
</dbReference>
<dbReference type="PRINTS" id="PR00086">
    <property type="entry name" value="LLDHDRGNASE"/>
</dbReference>
<feature type="binding site" evidence="8">
    <location>
        <begin position="120"/>
        <end position="123"/>
    </location>
    <ligand>
        <name>substrate</name>
    </ligand>
</feature>
<comment type="function">
    <text evidence="1">Catalyzes the reversible oxidation of malate to oxaloacetate.</text>
</comment>
<evidence type="ECO:0000256" key="3">
    <source>
        <dbReference type="ARBA" id="ARBA00006054"/>
    </source>
</evidence>
<evidence type="ECO:0000259" key="12">
    <source>
        <dbReference type="Pfam" id="PF00056"/>
    </source>
</evidence>
<feature type="binding site" evidence="8">
    <location>
        <begin position="148"/>
        <end position="151"/>
    </location>
    <ligand>
        <name>substrate</name>
    </ligand>
</feature>
<evidence type="ECO:0000256" key="11">
    <source>
        <dbReference type="SAM" id="Phobius"/>
    </source>
</evidence>
<feature type="domain" description="Lactate/malate dehydrogenase N-terminal" evidence="12">
    <location>
        <begin position="6"/>
        <end position="142"/>
    </location>
</feature>
<keyword evidence="6 8" id="KW-0520">NAD</keyword>
<proteinExistence type="inferred from homology"/>
<dbReference type="CDD" id="cd05292">
    <property type="entry name" value="LDH_2"/>
    <property type="match status" value="1"/>
</dbReference>
<evidence type="ECO:0000256" key="10">
    <source>
        <dbReference type="PIRSR" id="PIRSR000102-3"/>
    </source>
</evidence>
<comment type="similarity">
    <text evidence="3 8">Belongs to the LDH/MDH superfamily. LDH family.</text>
</comment>
<evidence type="ECO:0000313" key="15">
    <source>
        <dbReference type="Proteomes" id="UP000189462"/>
    </source>
</evidence>
<keyword evidence="15" id="KW-1185">Reference proteome</keyword>
<keyword evidence="8" id="KW-0597">Phosphoprotein</keyword>
<dbReference type="HAMAP" id="MF_00488">
    <property type="entry name" value="Lactate_dehydrog"/>
    <property type="match status" value="1"/>
</dbReference>
<dbReference type="InterPro" id="IPR036291">
    <property type="entry name" value="NAD(P)-bd_dom_sf"/>
</dbReference>
<feature type="binding site" evidence="8">
    <location>
        <position position="40"/>
    </location>
    <ligand>
        <name>NAD(+)</name>
        <dbReference type="ChEBI" id="CHEBI:57540"/>
    </ligand>
</feature>
<feature type="binding site" evidence="8">
    <location>
        <begin position="118"/>
        <end position="120"/>
    </location>
    <ligand>
        <name>NAD(+)</name>
        <dbReference type="ChEBI" id="CHEBI:57540"/>
    </ligand>
</feature>
<dbReference type="PANTHER" id="PTHR43128:SF16">
    <property type="entry name" value="L-LACTATE DEHYDROGENASE"/>
    <property type="match status" value="1"/>
</dbReference>
<dbReference type="PANTHER" id="PTHR43128">
    <property type="entry name" value="L-2-HYDROXYCARBOXYLATE DEHYDROGENASE (NAD(P)(+))"/>
    <property type="match status" value="1"/>
</dbReference>
<sequence length="324" mass="34360">MSNSAVGIIGVGNVGVAAAYALFQRQIAGRLVLLDTDTRRAEGEAMDLMHGQALVGRVSVQAGDYADLAGCRVVVICAGVNQKPGENRLDLLNRNAEVFREIAGRLDRHAPEAVLVVATNPVDILTTVMQRLSSRPASRVIGTGTMLDTSRFRALLGEHYGVNPRSVHAYILGEHGDSEVPLWSSATIGGRRIVDQEVNGRRFDETALQALFERVRGAAYDIIDRKGYTNTAIGLVIAYLVRVILEDQKSVLPVSVDPAGVYGISDLCLSVPCVVGRDGVETPVPPQLSETEARGLSASAEVLRTSLAGMTIGGGDGGVSETSK</sequence>
<comment type="caution">
    <text evidence="14">The sequence shown here is derived from an EMBL/GenBank/DDBJ whole genome shotgun (WGS) entry which is preliminary data.</text>
</comment>
<feature type="active site" description="Proton acceptor" evidence="8 9">
    <location>
        <position position="175"/>
    </location>
</feature>
<dbReference type="STRING" id="108003.B1C78_01130"/>
<feature type="binding site" evidence="10">
    <location>
        <position position="95"/>
    </location>
    <ligand>
        <name>NAD(+)</name>
        <dbReference type="ChEBI" id="CHEBI:57540"/>
    </ligand>
</feature>
<evidence type="ECO:0000256" key="7">
    <source>
        <dbReference type="ARBA" id="ARBA00049258"/>
    </source>
</evidence>
<dbReference type="SUPFAM" id="SSF51735">
    <property type="entry name" value="NAD(P)-binding Rossmann-fold domains"/>
    <property type="match status" value="1"/>
</dbReference>
<dbReference type="GO" id="GO:0005737">
    <property type="term" value="C:cytoplasm"/>
    <property type="evidence" value="ECO:0007669"/>
    <property type="project" value="UniProtKB-SubCell"/>
</dbReference>
<dbReference type="SUPFAM" id="SSF56327">
    <property type="entry name" value="LDH C-terminal domain-like"/>
    <property type="match status" value="1"/>
</dbReference>
<feature type="modified residue" description="Phosphotyrosine" evidence="8">
    <location>
        <position position="220"/>
    </location>
</feature>
<protein>
    <recommendedName>
        <fullName evidence="4 8">L-lactate dehydrogenase</fullName>
        <shortName evidence="8">L-LDH</shortName>
        <ecNumber evidence="4 8">1.1.1.27</ecNumber>
    </recommendedName>
</protein>
<comment type="subcellular location">
    <subcellularLocation>
        <location evidence="8">Cytoplasm</location>
    </subcellularLocation>
</comment>
<feature type="binding site" evidence="10">
    <location>
        <begin position="10"/>
        <end position="15"/>
    </location>
    <ligand>
        <name>NAD(+)</name>
        <dbReference type="ChEBI" id="CHEBI:57540"/>
    </ligand>
</feature>